<reference evidence="4 5" key="1">
    <citation type="submission" date="2024-09" db="EMBL/GenBank/DDBJ databases">
        <title>Draft genome sequence of Candidatus Magnetaquicoccaceae bacterium FCR-1.</title>
        <authorList>
            <person name="Shimoshige H."/>
            <person name="Shimamura S."/>
            <person name="Taoka A."/>
            <person name="Kobayashi H."/>
            <person name="Maekawa T."/>
        </authorList>
    </citation>
    <scope>NUCLEOTIDE SEQUENCE [LARGE SCALE GENOMIC DNA]</scope>
    <source>
        <strain evidence="4 5">FCR-1</strain>
    </source>
</reference>
<dbReference type="SMART" id="SM00899">
    <property type="entry name" value="FeoA"/>
    <property type="match status" value="1"/>
</dbReference>
<dbReference type="Gene3D" id="2.30.30.90">
    <property type="match status" value="1"/>
</dbReference>
<dbReference type="InterPro" id="IPR052713">
    <property type="entry name" value="FeoA"/>
</dbReference>
<dbReference type="PANTHER" id="PTHR42954:SF2">
    <property type="entry name" value="FE(2+) TRANSPORT PROTEIN A"/>
    <property type="match status" value="1"/>
</dbReference>
<gene>
    <name evidence="4" type="primary">feoA</name>
    <name evidence="4" type="ORF">SIID45300_02222</name>
</gene>
<dbReference type="EMBL" id="BAAFGK010000004">
    <property type="protein sequence ID" value="GAB0057888.1"/>
    <property type="molecule type" value="Genomic_DNA"/>
</dbReference>
<protein>
    <submittedName>
        <fullName evidence="4">Ferrous iron transport protein A</fullName>
    </submittedName>
</protein>
<keyword evidence="5" id="KW-1185">Reference proteome</keyword>
<organism evidence="4 5">
    <name type="scientific">Candidatus Magnetaquiglobus chichijimensis</name>
    <dbReference type="NCBI Taxonomy" id="3141448"/>
    <lineage>
        <taxon>Bacteria</taxon>
        <taxon>Pseudomonadati</taxon>
        <taxon>Pseudomonadota</taxon>
        <taxon>Magnetococcia</taxon>
        <taxon>Magnetococcales</taxon>
        <taxon>Candidatus Magnetaquicoccaceae</taxon>
        <taxon>Candidatus Magnetaquiglobus</taxon>
    </lineage>
</organism>
<proteinExistence type="predicted"/>
<feature type="region of interest" description="Disordered" evidence="2">
    <location>
        <begin position="1"/>
        <end position="32"/>
    </location>
</feature>
<evidence type="ECO:0000313" key="4">
    <source>
        <dbReference type="EMBL" id="GAB0057888.1"/>
    </source>
</evidence>
<evidence type="ECO:0000313" key="5">
    <source>
        <dbReference type="Proteomes" id="UP001628193"/>
    </source>
</evidence>
<dbReference type="Pfam" id="PF04023">
    <property type="entry name" value="FeoA"/>
    <property type="match status" value="1"/>
</dbReference>
<dbReference type="InterPro" id="IPR038157">
    <property type="entry name" value="FeoA_core_dom"/>
</dbReference>
<evidence type="ECO:0000256" key="1">
    <source>
        <dbReference type="ARBA" id="ARBA00023004"/>
    </source>
</evidence>
<dbReference type="InterPro" id="IPR007167">
    <property type="entry name" value="Fe-transptr_FeoA-like"/>
</dbReference>
<dbReference type="InterPro" id="IPR008988">
    <property type="entry name" value="Transcriptional_repressor_C"/>
</dbReference>
<dbReference type="RefSeq" id="WP_420905574.1">
    <property type="nucleotide sequence ID" value="NZ_BAAFGK010000004.1"/>
</dbReference>
<dbReference type="Proteomes" id="UP001628193">
    <property type="component" value="Unassembled WGS sequence"/>
</dbReference>
<dbReference type="PANTHER" id="PTHR42954">
    <property type="entry name" value="FE(2+) TRANSPORT PROTEIN A"/>
    <property type="match status" value="1"/>
</dbReference>
<sequence length="89" mass="9759">MSTLHDKSTASHSPSMTLDQLPVGQKGRIEGLKGDNLSKKRLMAMGLVRGKEIALEIKAPLGDPRIYTLLGYRLSIRNDDARNVLISSI</sequence>
<evidence type="ECO:0000256" key="2">
    <source>
        <dbReference type="SAM" id="MobiDB-lite"/>
    </source>
</evidence>
<keyword evidence="1" id="KW-0408">Iron</keyword>
<dbReference type="SUPFAM" id="SSF50037">
    <property type="entry name" value="C-terminal domain of transcriptional repressors"/>
    <property type="match status" value="1"/>
</dbReference>
<evidence type="ECO:0000259" key="3">
    <source>
        <dbReference type="SMART" id="SM00899"/>
    </source>
</evidence>
<comment type="caution">
    <text evidence="4">The sequence shown here is derived from an EMBL/GenBank/DDBJ whole genome shotgun (WGS) entry which is preliminary data.</text>
</comment>
<feature type="domain" description="Ferrous iron transporter FeoA-like" evidence="3">
    <location>
        <begin position="16"/>
        <end position="88"/>
    </location>
</feature>
<name>A0ABQ0CAH6_9PROT</name>
<accession>A0ABQ0CAH6</accession>